<name>A0A5C8NQ58_9BACI</name>
<dbReference type="PROSITE" id="PS51257">
    <property type="entry name" value="PROKAR_LIPOPROTEIN"/>
    <property type="match status" value="1"/>
</dbReference>
<keyword evidence="3" id="KW-1185">Reference proteome</keyword>
<keyword evidence="1" id="KW-0732">Signal</keyword>
<dbReference type="AlphaFoldDB" id="A0A5C8NQ58"/>
<proteinExistence type="predicted"/>
<evidence type="ECO:0000313" key="2">
    <source>
        <dbReference type="EMBL" id="TXL63934.1"/>
    </source>
</evidence>
<feature type="signal peptide" evidence="1">
    <location>
        <begin position="1"/>
        <end position="20"/>
    </location>
</feature>
<dbReference type="Proteomes" id="UP000321574">
    <property type="component" value="Unassembled WGS sequence"/>
</dbReference>
<sequence>MKRFTFGMIILILLLTTACSNDEKGDANITETDINEFESHLTDLLTDVSFLYEVDIENDDIHLMELTIDYYEKGAFKEEISYFRSSISEKDKKEPLRIFVARQQSEDETEQWISSIMSKNGYTSTVAGPFPVTEYASTAHNQTNLPLAINIGEEKIIGVFVRTNKNSSTSINEIKSKEDLKAATDYEEAYVIKLKIK</sequence>
<organism evidence="2 3">
    <name type="scientific">Cerasibacillus terrae</name>
    <dbReference type="NCBI Taxonomy" id="2498845"/>
    <lineage>
        <taxon>Bacteria</taxon>
        <taxon>Bacillati</taxon>
        <taxon>Bacillota</taxon>
        <taxon>Bacilli</taxon>
        <taxon>Bacillales</taxon>
        <taxon>Bacillaceae</taxon>
        <taxon>Cerasibacillus</taxon>
    </lineage>
</organism>
<dbReference type="EMBL" id="VDUW01000006">
    <property type="protein sequence ID" value="TXL63934.1"/>
    <property type="molecule type" value="Genomic_DNA"/>
</dbReference>
<dbReference type="OrthoDB" id="2451641at2"/>
<comment type="caution">
    <text evidence="2">The sequence shown here is derived from an EMBL/GenBank/DDBJ whole genome shotgun (WGS) entry which is preliminary data.</text>
</comment>
<protein>
    <recommendedName>
        <fullName evidence="4">Lipoprotein</fullName>
    </recommendedName>
</protein>
<feature type="chain" id="PRO_5022828816" description="Lipoprotein" evidence="1">
    <location>
        <begin position="21"/>
        <end position="197"/>
    </location>
</feature>
<evidence type="ECO:0008006" key="4">
    <source>
        <dbReference type="Google" id="ProtNLM"/>
    </source>
</evidence>
<evidence type="ECO:0000256" key="1">
    <source>
        <dbReference type="SAM" id="SignalP"/>
    </source>
</evidence>
<reference evidence="2 3" key="1">
    <citation type="submission" date="2019-06" db="EMBL/GenBank/DDBJ databases">
        <title>Cerasibacillus sp. nov., isolated from maize field.</title>
        <authorList>
            <person name="Lin S.-Y."/>
            <person name="Tsai C.-F."/>
            <person name="Young C.-C."/>
        </authorList>
    </citation>
    <scope>NUCLEOTIDE SEQUENCE [LARGE SCALE GENOMIC DNA]</scope>
    <source>
        <strain evidence="2 3">CC-CFT480</strain>
    </source>
</reference>
<gene>
    <name evidence="2" type="ORF">FHP05_09580</name>
</gene>
<accession>A0A5C8NQ58</accession>
<dbReference type="RefSeq" id="WP_147667463.1">
    <property type="nucleotide sequence ID" value="NZ_VDUW01000006.1"/>
</dbReference>
<evidence type="ECO:0000313" key="3">
    <source>
        <dbReference type="Proteomes" id="UP000321574"/>
    </source>
</evidence>